<accession>A0ABR7LJS8</accession>
<sequence>MAGTKVDVQAVQAELNAIRGRMTDVTRLMSPQVWQGGSAGLFTTDLQGHNRSLGLMMLRVLRAVAALNDLAMVLDPPDIPRVTPQPALSNGIASVSPNGLRQLESTLRLATEALPRHGSRIQALLSAAGPHDVSTVQCKRTAAWCYDQARQMRTRIHYALADDNVSPMFGVMNRGLAQIPDAHRFGRSEMEQLAKLQAQAYHKNLEHPSEGSQAALADIGESLQENSKDGKYLKTFFDAVPAGSIGKLAITLRGQHKDDDPVRKTILDSKDKQIVANFGSAVAAASRKKVLNRHAQDALSKSQGVDMWSSAMLLKFGPPGKEWDPELLAGMTNSILAWSRRQREAYMPHPPPRPPYESFRKPFNDTEQWALDLGLNPTDALIASRDPAKVKQVVAQWDPVIPVLKRATENGTAARLSLGNYKDPASAARAAGDLIDPLWLERHPSKDLEPQVNAFLKAATTAKRGGSDDMRMAAQSFASILDAVSKLPDRRESVKIVIPAQTRHTLTQIAGAYGHDLMRSVAPANTSNGAANITQPDDEYWLTLSNPQYVQTFLQKVLIDPKDLGYFKGITDALTVTGVTLQSKGKLGDQDLVSLVGRLQAARQLAENAQRLEGAQERDRQAKIRKAAFDVAVSYFGQLPTVGYGKDIDKEHVGLQATQRLVDHTQPFMDVTMSEAQKNKGGILFTGNEDLARQVNQASIGDARTRTRNLVIQGLINAGRLEPPADATWLKNGVVTPAGDTTESGSDERTNLDVFAGNHTKTINAYGDRILKAFNESLQVDKTGTPQ</sequence>
<keyword evidence="2" id="KW-1185">Reference proteome</keyword>
<dbReference type="RefSeq" id="WP_187242123.1">
    <property type="nucleotide sequence ID" value="NZ_BAAAOK010000017.1"/>
</dbReference>
<name>A0ABR7LJS8_9ACTN</name>
<evidence type="ECO:0000313" key="1">
    <source>
        <dbReference type="EMBL" id="MBC6465109.1"/>
    </source>
</evidence>
<evidence type="ECO:0000313" key="2">
    <source>
        <dbReference type="Proteomes" id="UP000805614"/>
    </source>
</evidence>
<gene>
    <name evidence="1" type="ORF">HKK74_06335</name>
</gene>
<protein>
    <submittedName>
        <fullName evidence="1">Uncharacterized protein</fullName>
    </submittedName>
</protein>
<dbReference type="EMBL" id="JABVEC010000003">
    <property type="protein sequence ID" value="MBC6465109.1"/>
    <property type="molecule type" value="Genomic_DNA"/>
</dbReference>
<comment type="caution">
    <text evidence="1">The sequence shown here is derived from an EMBL/GenBank/DDBJ whole genome shotgun (WGS) entry which is preliminary data.</text>
</comment>
<organism evidence="1 2">
    <name type="scientific">Actinomadura alba</name>
    <dbReference type="NCBI Taxonomy" id="406431"/>
    <lineage>
        <taxon>Bacteria</taxon>
        <taxon>Bacillati</taxon>
        <taxon>Actinomycetota</taxon>
        <taxon>Actinomycetes</taxon>
        <taxon>Streptosporangiales</taxon>
        <taxon>Thermomonosporaceae</taxon>
        <taxon>Actinomadura</taxon>
    </lineage>
</organism>
<proteinExistence type="predicted"/>
<dbReference type="Proteomes" id="UP000805614">
    <property type="component" value="Unassembled WGS sequence"/>
</dbReference>
<reference evidence="1 2" key="1">
    <citation type="submission" date="2020-06" db="EMBL/GenBank/DDBJ databases">
        <title>Actinomadura xiongansis sp. nov., isolated from soil of Baiyangdian.</title>
        <authorList>
            <person name="Zhang X."/>
        </authorList>
    </citation>
    <scope>NUCLEOTIDE SEQUENCE [LARGE SCALE GENOMIC DNA]</scope>
    <source>
        <strain evidence="1 2">HBUM206468</strain>
    </source>
</reference>